<keyword evidence="1" id="KW-1133">Transmembrane helix</keyword>
<comment type="caution">
    <text evidence="2">The sequence shown here is derived from an EMBL/GenBank/DDBJ whole genome shotgun (WGS) entry which is preliminary data.</text>
</comment>
<gene>
    <name evidence="2" type="ORF">EDS130_LOCUS34839</name>
    <name evidence="3" type="ORF">XAT740_LOCUS49426</name>
</gene>
<proteinExistence type="predicted"/>
<dbReference type="Proteomes" id="UP000663852">
    <property type="component" value="Unassembled WGS sequence"/>
</dbReference>
<evidence type="ECO:0000313" key="3">
    <source>
        <dbReference type="EMBL" id="CAF1614950.1"/>
    </source>
</evidence>
<organism evidence="2 5">
    <name type="scientific">Adineta ricciae</name>
    <name type="common">Rotifer</name>
    <dbReference type="NCBI Taxonomy" id="249248"/>
    <lineage>
        <taxon>Eukaryota</taxon>
        <taxon>Metazoa</taxon>
        <taxon>Spiralia</taxon>
        <taxon>Gnathifera</taxon>
        <taxon>Rotifera</taxon>
        <taxon>Eurotatoria</taxon>
        <taxon>Bdelloidea</taxon>
        <taxon>Adinetida</taxon>
        <taxon>Adinetidae</taxon>
        <taxon>Adineta</taxon>
    </lineage>
</organism>
<keyword evidence="1" id="KW-0812">Transmembrane</keyword>
<keyword evidence="4" id="KW-1185">Reference proteome</keyword>
<sequence length="146" mass="16099">MFKKILNGYPSCLSNQSIVDELTQQCMNIDSYCLNLTSTTTLVSTQSTSSLLTTTIPSTESSLPSTTFSTERSTAQITTMLTLTTKQPSTSSLTTSAMVKDDHKWKIILGIMIPLTIIIIGLFVAVICIVKRRKVNKSSERIELQE</sequence>
<dbReference type="AlphaFoldDB" id="A0A815JDL6"/>
<name>A0A815JDL6_ADIRI</name>
<reference evidence="2" key="1">
    <citation type="submission" date="2021-02" db="EMBL/GenBank/DDBJ databases">
        <authorList>
            <person name="Nowell W R."/>
        </authorList>
    </citation>
    <scope>NUCLEOTIDE SEQUENCE</scope>
</reference>
<accession>A0A815JDL6</accession>
<feature type="transmembrane region" description="Helical" evidence="1">
    <location>
        <begin position="107"/>
        <end position="130"/>
    </location>
</feature>
<evidence type="ECO:0000313" key="5">
    <source>
        <dbReference type="Proteomes" id="UP000663852"/>
    </source>
</evidence>
<evidence type="ECO:0000313" key="4">
    <source>
        <dbReference type="Proteomes" id="UP000663828"/>
    </source>
</evidence>
<dbReference type="EMBL" id="CAJNOJ010000297">
    <property type="protein sequence ID" value="CAF1379444.1"/>
    <property type="molecule type" value="Genomic_DNA"/>
</dbReference>
<evidence type="ECO:0000313" key="2">
    <source>
        <dbReference type="EMBL" id="CAF1379444.1"/>
    </source>
</evidence>
<protein>
    <submittedName>
        <fullName evidence="2">Uncharacterized protein</fullName>
    </submittedName>
</protein>
<dbReference type="Proteomes" id="UP000663828">
    <property type="component" value="Unassembled WGS sequence"/>
</dbReference>
<dbReference type="EMBL" id="CAJNOR010007313">
    <property type="protein sequence ID" value="CAF1614950.1"/>
    <property type="molecule type" value="Genomic_DNA"/>
</dbReference>
<evidence type="ECO:0000256" key="1">
    <source>
        <dbReference type="SAM" id="Phobius"/>
    </source>
</evidence>
<keyword evidence="1" id="KW-0472">Membrane</keyword>